<dbReference type="GO" id="GO:0016042">
    <property type="term" value="P:lipid catabolic process"/>
    <property type="evidence" value="ECO:0007669"/>
    <property type="project" value="UniProtKB-KW"/>
</dbReference>
<keyword evidence="4" id="KW-0597">Phosphoprotein</keyword>
<evidence type="ECO:0000313" key="17">
    <source>
        <dbReference type="EMBL" id="RIB07440.1"/>
    </source>
</evidence>
<keyword evidence="3" id="KW-1003">Cell membrane</keyword>
<feature type="domain" description="Fungal lipase-type" evidence="16">
    <location>
        <begin position="525"/>
        <end position="656"/>
    </location>
</feature>
<name>A0A397UAX1_9GLOM</name>
<reference evidence="17 18" key="1">
    <citation type="submission" date="2018-06" db="EMBL/GenBank/DDBJ databases">
        <title>Comparative genomics reveals the genomic features of Rhizophagus irregularis, R. cerebriforme, R. diaphanum and Gigaspora rosea, and their symbiotic lifestyle signature.</title>
        <authorList>
            <person name="Morin E."/>
            <person name="San Clemente H."/>
            <person name="Chen E.C.H."/>
            <person name="De La Providencia I."/>
            <person name="Hainaut M."/>
            <person name="Kuo A."/>
            <person name="Kohler A."/>
            <person name="Murat C."/>
            <person name="Tang N."/>
            <person name="Roy S."/>
            <person name="Loubradou J."/>
            <person name="Henrissat B."/>
            <person name="Grigoriev I.V."/>
            <person name="Corradi N."/>
            <person name="Roux C."/>
            <person name="Martin F.M."/>
        </authorList>
    </citation>
    <scope>NUCLEOTIDE SEQUENCE [LARGE SCALE GENOMIC DNA]</scope>
    <source>
        <strain evidence="17 18">DAOM 194757</strain>
    </source>
</reference>
<dbReference type="InterPro" id="IPR029058">
    <property type="entry name" value="AB_hydrolase_fold"/>
</dbReference>
<evidence type="ECO:0000256" key="13">
    <source>
        <dbReference type="ARBA" id="ARBA00024531"/>
    </source>
</evidence>
<gene>
    <name evidence="17" type="ORF">C2G38_2252634</name>
</gene>
<comment type="subcellular location">
    <subcellularLocation>
        <location evidence="2">Cell membrane</location>
        <topology evidence="2">Multi-pass membrane protein</topology>
    </subcellularLocation>
</comment>
<dbReference type="InterPro" id="IPR052214">
    <property type="entry name" value="DAG_Lipase-Related"/>
</dbReference>
<dbReference type="EMBL" id="QKWP01001656">
    <property type="protein sequence ID" value="RIB07440.1"/>
    <property type="molecule type" value="Genomic_DNA"/>
</dbReference>
<keyword evidence="6" id="KW-0479">Metal-binding</keyword>
<keyword evidence="8" id="KW-0106">Calcium</keyword>
<dbReference type="EC" id="3.1.1.116" evidence="14"/>
<evidence type="ECO:0000313" key="18">
    <source>
        <dbReference type="Proteomes" id="UP000266673"/>
    </source>
</evidence>
<evidence type="ECO:0000256" key="11">
    <source>
        <dbReference type="ARBA" id="ARBA00023098"/>
    </source>
</evidence>
<evidence type="ECO:0000256" key="6">
    <source>
        <dbReference type="ARBA" id="ARBA00022723"/>
    </source>
</evidence>
<organism evidence="17 18">
    <name type="scientific">Gigaspora rosea</name>
    <dbReference type="NCBI Taxonomy" id="44941"/>
    <lineage>
        <taxon>Eukaryota</taxon>
        <taxon>Fungi</taxon>
        <taxon>Fungi incertae sedis</taxon>
        <taxon>Mucoromycota</taxon>
        <taxon>Glomeromycotina</taxon>
        <taxon>Glomeromycetes</taxon>
        <taxon>Diversisporales</taxon>
        <taxon>Gigasporaceae</taxon>
        <taxon>Gigaspora</taxon>
    </lineage>
</organism>
<comment type="cofactor">
    <cofactor evidence="1">
        <name>Ca(2+)</name>
        <dbReference type="ChEBI" id="CHEBI:29108"/>
    </cofactor>
</comment>
<dbReference type="GO" id="GO:0046872">
    <property type="term" value="F:metal ion binding"/>
    <property type="evidence" value="ECO:0007669"/>
    <property type="project" value="UniProtKB-KW"/>
</dbReference>
<dbReference type="OrthoDB" id="438440at2759"/>
<accession>A0A397UAX1</accession>
<proteinExistence type="predicted"/>
<evidence type="ECO:0000256" key="10">
    <source>
        <dbReference type="ARBA" id="ARBA00022989"/>
    </source>
</evidence>
<feature type="region of interest" description="Disordered" evidence="15">
    <location>
        <begin position="226"/>
        <end position="259"/>
    </location>
</feature>
<keyword evidence="11" id="KW-0443">Lipid metabolism</keyword>
<evidence type="ECO:0000256" key="5">
    <source>
        <dbReference type="ARBA" id="ARBA00022692"/>
    </source>
</evidence>
<keyword evidence="7" id="KW-0378">Hydrolase</keyword>
<evidence type="ECO:0000256" key="15">
    <source>
        <dbReference type="SAM" id="MobiDB-lite"/>
    </source>
</evidence>
<dbReference type="GO" id="GO:0016298">
    <property type="term" value="F:lipase activity"/>
    <property type="evidence" value="ECO:0007669"/>
    <property type="project" value="TreeGrafter"/>
</dbReference>
<evidence type="ECO:0000256" key="3">
    <source>
        <dbReference type="ARBA" id="ARBA00022475"/>
    </source>
</evidence>
<dbReference type="Gene3D" id="3.40.50.1820">
    <property type="entry name" value="alpha/beta hydrolase"/>
    <property type="match status" value="1"/>
</dbReference>
<evidence type="ECO:0000259" key="16">
    <source>
        <dbReference type="Pfam" id="PF01764"/>
    </source>
</evidence>
<comment type="caution">
    <text evidence="17">The sequence shown here is derived from an EMBL/GenBank/DDBJ whole genome shotgun (WGS) entry which is preliminary data.</text>
</comment>
<dbReference type="PANTHER" id="PTHR45792:SF8">
    <property type="entry name" value="DIACYLGLYCEROL LIPASE-ALPHA"/>
    <property type="match status" value="1"/>
</dbReference>
<evidence type="ECO:0000256" key="1">
    <source>
        <dbReference type="ARBA" id="ARBA00001913"/>
    </source>
</evidence>
<evidence type="ECO:0000256" key="12">
    <source>
        <dbReference type="ARBA" id="ARBA00023136"/>
    </source>
</evidence>
<protein>
    <recommendedName>
        <fullName evidence="14">sn-1-specific diacylglycerol lipase</fullName>
        <ecNumber evidence="14">3.1.1.116</ecNumber>
    </recommendedName>
</protein>
<dbReference type="Pfam" id="PF01764">
    <property type="entry name" value="Lipase_3"/>
    <property type="match status" value="1"/>
</dbReference>
<comment type="catalytic activity">
    <reaction evidence="13">
        <text>a 1,2-diacyl-sn-glycerol + H2O = a 2-acylglycerol + a fatty acid + H(+)</text>
        <dbReference type="Rhea" id="RHEA:33275"/>
        <dbReference type="ChEBI" id="CHEBI:15377"/>
        <dbReference type="ChEBI" id="CHEBI:15378"/>
        <dbReference type="ChEBI" id="CHEBI:17389"/>
        <dbReference type="ChEBI" id="CHEBI:17815"/>
        <dbReference type="ChEBI" id="CHEBI:28868"/>
        <dbReference type="EC" id="3.1.1.116"/>
    </reaction>
    <physiologicalReaction direction="left-to-right" evidence="13">
        <dbReference type="Rhea" id="RHEA:33276"/>
    </physiologicalReaction>
</comment>
<dbReference type="Proteomes" id="UP000266673">
    <property type="component" value="Unassembled WGS sequence"/>
</dbReference>
<sequence>MQSVKLDIKKKENEVYITSNGDSSSGTNIKYDKDVFHQKNEADNVEEQNKLRLKLETTSRHTVIDTVLSHVGEQIATNVDLLLSKNPFPDQILVQIKSLEFDQLRQPNSSAKKSIRLSIHSIIYHTTPSISLDEQLKKMFLIPFEYHSFVFDTMKIDIYDYGSFLNIKKKLGRAYIKLNNLKHAIINKKEFEGTFPLEIKEFPNIQEVGTIKINIKFHFPNDPPLTSPTSPTNTRPPTIRVKSAPPILNDRDSTTGTADTPLFLNDKNLITEIDTPPILNNKDLITEIADADAPTILNDSNPTIEITDAPRILNDSNEISDAPTILNNNNEISDTPIILNDNNEISDAPTILNGSNELADVYVFDSNILMHPEVRSCGILDMVLCQETRDAIKEITVLYNTLFDHGWKLNKLEFLEAYMLLEKYYAQKPNPVTGNEIHDVDRMQKAQRYLKFSMASYGSFLFHWFGYGHHMAPLSVIRMNSDKKIVQDFFGLNKQDFICWEYGQNTVSVPNYMVIRDPETNSILVSIRGTMNIADVITDALAHYEPWNGGLVHRGVLRSAQYLVDRSLNDIKDAVIKFNAESIQVIGHSLGASISSIVTLLLREKCKDLILRGIDIRGWNFATAPCCSHDLACSTEAMNYIYNFVNENDVIPRLSYGNLMDFKELVKFAANELKNGEYKKLKSSERLPKIFLSIDSFRTTLKSNPSSSQKLYIPGTIHYLYKGFSRSQTKSSLVCYTKDIVCEKSTPDLFTDIVLRRNWLFHHFPDRYDKKFKGVMKSLLKRNNEEEIDKVEHFWKKWSKMDEIDCVSEEGGNRIEKWMSRGGHF</sequence>
<dbReference type="AlphaFoldDB" id="A0A397UAX1"/>
<dbReference type="SUPFAM" id="SSF53474">
    <property type="entry name" value="alpha/beta-Hydrolases"/>
    <property type="match status" value="1"/>
</dbReference>
<evidence type="ECO:0000256" key="2">
    <source>
        <dbReference type="ARBA" id="ARBA00004651"/>
    </source>
</evidence>
<dbReference type="InterPro" id="IPR002921">
    <property type="entry name" value="Fungal_lipase-type"/>
</dbReference>
<feature type="compositionally biased region" description="Low complexity" evidence="15">
    <location>
        <begin position="227"/>
        <end position="238"/>
    </location>
</feature>
<evidence type="ECO:0000256" key="7">
    <source>
        <dbReference type="ARBA" id="ARBA00022801"/>
    </source>
</evidence>
<dbReference type="GO" id="GO:0005886">
    <property type="term" value="C:plasma membrane"/>
    <property type="evidence" value="ECO:0007669"/>
    <property type="project" value="UniProtKB-SubCell"/>
</dbReference>
<keyword evidence="9" id="KW-0442">Lipid degradation</keyword>
<evidence type="ECO:0000256" key="4">
    <source>
        <dbReference type="ARBA" id="ARBA00022553"/>
    </source>
</evidence>
<keyword evidence="18" id="KW-1185">Reference proteome</keyword>
<dbReference type="CDD" id="cd00519">
    <property type="entry name" value="Lipase_3"/>
    <property type="match status" value="1"/>
</dbReference>
<keyword evidence="5" id="KW-0812">Transmembrane</keyword>
<evidence type="ECO:0000256" key="9">
    <source>
        <dbReference type="ARBA" id="ARBA00022963"/>
    </source>
</evidence>
<dbReference type="PANTHER" id="PTHR45792">
    <property type="entry name" value="DIACYLGLYCEROL LIPASE HOMOLOG-RELATED"/>
    <property type="match status" value="1"/>
</dbReference>
<evidence type="ECO:0000256" key="14">
    <source>
        <dbReference type="ARBA" id="ARBA00026104"/>
    </source>
</evidence>
<keyword evidence="12" id="KW-0472">Membrane</keyword>
<evidence type="ECO:0000256" key="8">
    <source>
        <dbReference type="ARBA" id="ARBA00022837"/>
    </source>
</evidence>
<keyword evidence="10" id="KW-1133">Transmembrane helix</keyword>